<protein>
    <submittedName>
        <fullName evidence="1 2">Uncharacterized protein</fullName>
    </submittedName>
</protein>
<dbReference type="Gramene" id="Pp3c4_12000V3.2">
    <property type="protein sequence ID" value="PAC:32920985.CDS.1"/>
    <property type="gene ID" value="Pp3c4_12000"/>
</dbReference>
<dbReference type="PaxDb" id="3218-PP1S284_17V6.1"/>
<evidence type="ECO:0000313" key="3">
    <source>
        <dbReference type="Proteomes" id="UP000006727"/>
    </source>
</evidence>
<dbReference type="InParanoid" id="A0A2K1KN38"/>
<dbReference type="EMBL" id="ABEU02000004">
    <property type="protein sequence ID" value="PNR55194.1"/>
    <property type="molecule type" value="Genomic_DNA"/>
</dbReference>
<accession>A0A2K1KN38</accession>
<gene>
    <name evidence="1" type="ORF">PHYPA_006089</name>
</gene>
<reference evidence="2" key="3">
    <citation type="submission" date="2020-12" db="UniProtKB">
        <authorList>
            <consortium name="EnsemblPlants"/>
        </authorList>
    </citation>
    <scope>IDENTIFICATION</scope>
</reference>
<organism evidence="1">
    <name type="scientific">Physcomitrium patens</name>
    <name type="common">Spreading-leaved earth moss</name>
    <name type="synonym">Physcomitrella patens</name>
    <dbReference type="NCBI Taxonomy" id="3218"/>
    <lineage>
        <taxon>Eukaryota</taxon>
        <taxon>Viridiplantae</taxon>
        <taxon>Streptophyta</taxon>
        <taxon>Embryophyta</taxon>
        <taxon>Bryophyta</taxon>
        <taxon>Bryophytina</taxon>
        <taxon>Bryopsida</taxon>
        <taxon>Funariidae</taxon>
        <taxon>Funariales</taxon>
        <taxon>Funariaceae</taxon>
        <taxon>Physcomitrium</taxon>
    </lineage>
</organism>
<reference evidence="1 3" key="2">
    <citation type="journal article" date="2018" name="Plant J.">
        <title>The Physcomitrella patens chromosome-scale assembly reveals moss genome structure and evolution.</title>
        <authorList>
            <person name="Lang D."/>
            <person name="Ullrich K.K."/>
            <person name="Murat F."/>
            <person name="Fuchs J."/>
            <person name="Jenkins J."/>
            <person name="Haas F.B."/>
            <person name="Piednoel M."/>
            <person name="Gundlach H."/>
            <person name="Van Bel M."/>
            <person name="Meyberg R."/>
            <person name="Vives C."/>
            <person name="Morata J."/>
            <person name="Symeonidi A."/>
            <person name="Hiss M."/>
            <person name="Muchero W."/>
            <person name="Kamisugi Y."/>
            <person name="Saleh O."/>
            <person name="Blanc G."/>
            <person name="Decker E.L."/>
            <person name="van Gessel N."/>
            <person name="Grimwood J."/>
            <person name="Hayes R.D."/>
            <person name="Graham S.W."/>
            <person name="Gunter L.E."/>
            <person name="McDaniel S.F."/>
            <person name="Hoernstein S.N.W."/>
            <person name="Larsson A."/>
            <person name="Li F.W."/>
            <person name="Perroud P.F."/>
            <person name="Phillips J."/>
            <person name="Ranjan P."/>
            <person name="Rokshar D.S."/>
            <person name="Rothfels C.J."/>
            <person name="Schneider L."/>
            <person name="Shu S."/>
            <person name="Stevenson D.W."/>
            <person name="Thummler F."/>
            <person name="Tillich M."/>
            <person name="Villarreal Aguilar J.C."/>
            <person name="Widiez T."/>
            <person name="Wong G.K."/>
            <person name="Wymore A."/>
            <person name="Zhang Y."/>
            <person name="Zimmer A.D."/>
            <person name="Quatrano R.S."/>
            <person name="Mayer K.F.X."/>
            <person name="Goodstein D."/>
            <person name="Casacuberta J.M."/>
            <person name="Vandepoele K."/>
            <person name="Reski R."/>
            <person name="Cuming A.C."/>
            <person name="Tuskan G.A."/>
            <person name="Maumus F."/>
            <person name="Salse J."/>
            <person name="Schmutz J."/>
            <person name="Rensing S.A."/>
        </authorList>
    </citation>
    <scope>NUCLEOTIDE SEQUENCE [LARGE SCALE GENOMIC DNA]</scope>
    <source>
        <strain evidence="2 3">cv. Gransden 2004</strain>
    </source>
</reference>
<evidence type="ECO:0000313" key="2">
    <source>
        <dbReference type="EnsemblPlants" id="PAC:32920984.CDS.1"/>
    </source>
</evidence>
<dbReference type="Proteomes" id="UP000006727">
    <property type="component" value="Chromosome 4"/>
</dbReference>
<dbReference type="Gramene" id="Pp3c4_12000V3.1">
    <property type="protein sequence ID" value="PAC:32920984.CDS.1"/>
    <property type="gene ID" value="Pp3c4_12000"/>
</dbReference>
<sequence length="113" mass="12600">MLARGIYRDECSTLLTALLRVMKIRWWGCEAACHSPLHLQPPTVKSLKLDAHLNPANGSILPIVIYSKICLTSFLILRPWCSFSLLLSALCVSSRVLPNVSTKGTCRLVCFEK</sequence>
<dbReference type="AlphaFoldDB" id="A0A2K1KN38"/>
<keyword evidence="3" id="KW-1185">Reference proteome</keyword>
<proteinExistence type="predicted"/>
<dbReference type="EnsemblPlants" id="Pp3c4_12000V3.1">
    <property type="protein sequence ID" value="PAC:32920984.CDS.1"/>
    <property type="gene ID" value="Pp3c4_12000"/>
</dbReference>
<name>A0A2K1KN38_PHYPA</name>
<dbReference type="EnsemblPlants" id="Pp3c4_12000V3.2">
    <property type="protein sequence ID" value="PAC:32920985.CDS.1"/>
    <property type="gene ID" value="Pp3c4_12000"/>
</dbReference>
<reference evidence="1 3" key="1">
    <citation type="journal article" date="2008" name="Science">
        <title>The Physcomitrella genome reveals evolutionary insights into the conquest of land by plants.</title>
        <authorList>
            <person name="Rensing S."/>
            <person name="Lang D."/>
            <person name="Zimmer A."/>
            <person name="Terry A."/>
            <person name="Salamov A."/>
            <person name="Shapiro H."/>
            <person name="Nishiyama T."/>
            <person name="Perroud P.-F."/>
            <person name="Lindquist E."/>
            <person name="Kamisugi Y."/>
            <person name="Tanahashi T."/>
            <person name="Sakakibara K."/>
            <person name="Fujita T."/>
            <person name="Oishi K."/>
            <person name="Shin-I T."/>
            <person name="Kuroki Y."/>
            <person name="Toyoda A."/>
            <person name="Suzuki Y."/>
            <person name="Hashimoto A."/>
            <person name="Yamaguchi K."/>
            <person name="Sugano A."/>
            <person name="Kohara Y."/>
            <person name="Fujiyama A."/>
            <person name="Anterola A."/>
            <person name="Aoki S."/>
            <person name="Ashton N."/>
            <person name="Barbazuk W.B."/>
            <person name="Barker E."/>
            <person name="Bennetzen J."/>
            <person name="Bezanilla M."/>
            <person name="Blankenship R."/>
            <person name="Cho S.H."/>
            <person name="Dutcher S."/>
            <person name="Estelle M."/>
            <person name="Fawcett J.A."/>
            <person name="Gundlach H."/>
            <person name="Hanada K."/>
            <person name="Heyl A."/>
            <person name="Hicks K.A."/>
            <person name="Hugh J."/>
            <person name="Lohr M."/>
            <person name="Mayer K."/>
            <person name="Melkozernov A."/>
            <person name="Murata T."/>
            <person name="Nelson D."/>
            <person name="Pils B."/>
            <person name="Prigge M."/>
            <person name="Reiss B."/>
            <person name="Renner T."/>
            <person name="Rombauts S."/>
            <person name="Rushton P."/>
            <person name="Sanderfoot A."/>
            <person name="Schween G."/>
            <person name="Shiu S.-H."/>
            <person name="Stueber K."/>
            <person name="Theodoulou F.L."/>
            <person name="Tu H."/>
            <person name="Van de Peer Y."/>
            <person name="Verrier P.J."/>
            <person name="Waters E."/>
            <person name="Wood A."/>
            <person name="Yang L."/>
            <person name="Cove D."/>
            <person name="Cuming A."/>
            <person name="Hasebe M."/>
            <person name="Lucas S."/>
            <person name="Mishler D.B."/>
            <person name="Reski R."/>
            <person name="Grigoriev I."/>
            <person name="Quatrano R.S."/>
            <person name="Boore J.L."/>
        </authorList>
    </citation>
    <scope>NUCLEOTIDE SEQUENCE [LARGE SCALE GENOMIC DNA]</scope>
    <source>
        <strain evidence="2 3">cv. Gransden 2004</strain>
    </source>
</reference>
<evidence type="ECO:0000313" key="1">
    <source>
        <dbReference type="EMBL" id="PNR55194.1"/>
    </source>
</evidence>